<proteinExistence type="predicted"/>
<dbReference type="Proteomes" id="UP000077856">
    <property type="component" value="Chromosome"/>
</dbReference>
<sequence length="60" mass="7037">MEESEAGFPSDGLGRNPRGRVRSWRTFGQDRWKTKWMSLKLVDLRTQEGQIRVKESEPDT</sequence>
<gene>
    <name evidence="2" type="ORF">A361_04545</name>
</gene>
<organism evidence="2 3">
    <name type="scientific">Cytobacillus oceanisediminis 2691</name>
    <dbReference type="NCBI Taxonomy" id="1196031"/>
    <lineage>
        <taxon>Bacteria</taxon>
        <taxon>Bacillati</taxon>
        <taxon>Bacillota</taxon>
        <taxon>Bacilli</taxon>
        <taxon>Bacillales</taxon>
        <taxon>Bacillaceae</taxon>
        <taxon>Cytobacillus</taxon>
    </lineage>
</organism>
<name>A0A169FFM1_9BACI</name>
<dbReference type="KEGG" id="bon:A361_04545"/>
<reference evidence="2 3" key="1">
    <citation type="submission" date="2016-04" db="EMBL/GenBank/DDBJ databases">
        <title>Complete genome sequence of Bacillus oceanisediminis strain 2691.</title>
        <authorList>
            <person name="Jeong H."/>
            <person name="Kim H.J."/>
            <person name="Lee D.-W."/>
        </authorList>
    </citation>
    <scope>NUCLEOTIDE SEQUENCE [LARGE SCALE GENOMIC DNA]</scope>
    <source>
        <strain evidence="2 3">2691</strain>
    </source>
</reference>
<evidence type="ECO:0000313" key="2">
    <source>
        <dbReference type="EMBL" id="AND38415.1"/>
    </source>
</evidence>
<accession>A0A169FFM1</accession>
<evidence type="ECO:0000313" key="3">
    <source>
        <dbReference type="Proteomes" id="UP000077856"/>
    </source>
</evidence>
<dbReference type="EMBL" id="CP015506">
    <property type="protein sequence ID" value="AND38415.1"/>
    <property type="molecule type" value="Genomic_DNA"/>
</dbReference>
<protein>
    <submittedName>
        <fullName evidence="2">Uncharacterized protein</fullName>
    </submittedName>
</protein>
<dbReference type="AlphaFoldDB" id="A0A169FFM1"/>
<evidence type="ECO:0000256" key="1">
    <source>
        <dbReference type="SAM" id="MobiDB-lite"/>
    </source>
</evidence>
<feature type="region of interest" description="Disordered" evidence="1">
    <location>
        <begin position="1"/>
        <end position="20"/>
    </location>
</feature>